<comment type="similarity">
    <text evidence="1">Belongs to the histidine acid phosphatase family.</text>
</comment>
<dbReference type="InterPro" id="IPR029033">
    <property type="entry name" value="His_PPase_superfam"/>
</dbReference>
<dbReference type="Proteomes" id="UP001497383">
    <property type="component" value="Chromosome 3"/>
</dbReference>
<protein>
    <recommendedName>
        <fullName evidence="6">Acid phosphatase</fullName>
    </recommendedName>
</protein>
<dbReference type="PROSITE" id="PS00616">
    <property type="entry name" value="HIS_ACID_PHOSPHAT_1"/>
    <property type="match status" value="1"/>
</dbReference>
<dbReference type="PANTHER" id="PTHR20963">
    <property type="entry name" value="MULTIPLE INOSITOL POLYPHOSPHATE PHOSPHATASE-RELATED"/>
    <property type="match status" value="1"/>
</dbReference>
<evidence type="ECO:0000256" key="2">
    <source>
        <dbReference type="ARBA" id="ARBA00022801"/>
    </source>
</evidence>
<reference evidence="4 5" key="1">
    <citation type="submission" date="2024-03" db="EMBL/GenBank/DDBJ databases">
        <authorList>
            <person name="Brejova B."/>
        </authorList>
    </citation>
    <scope>NUCLEOTIDE SEQUENCE [LARGE SCALE GENOMIC DNA]</scope>
    <source>
        <strain evidence="4 5">CBS 14171</strain>
    </source>
</reference>
<dbReference type="RefSeq" id="XP_066830015.1">
    <property type="nucleotide sequence ID" value="XM_066973147.1"/>
</dbReference>
<dbReference type="Pfam" id="PF00328">
    <property type="entry name" value="His_Phos_2"/>
    <property type="match status" value="1"/>
</dbReference>
<keyword evidence="3" id="KW-0325">Glycoprotein</keyword>
<evidence type="ECO:0000313" key="4">
    <source>
        <dbReference type="EMBL" id="CAK9438853.1"/>
    </source>
</evidence>
<evidence type="ECO:0000256" key="3">
    <source>
        <dbReference type="ARBA" id="ARBA00023180"/>
    </source>
</evidence>
<dbReference type="PANTHER" id="PTHR20963:SF18">
    <property type="entry name" value="ACID PHOSPHATASE PHO11-RELATED"/>
    <property type="match status" value="1"/>
</dbReference>
<dbReference type="SUPFAM" id="SSF53254">
    <property type="entry name" value="Phosphoglycerate mutase-like"/>
    <property type="match status" value="1"/>
</dbReference>
<keyword evidence="2" id="KW-0378">Hydrolase</keyword>
<dbReference type="InterPro" id="IPR016274">
    <property type="entry name" value="Histidine_acid_Pase_euk"/>
</dbReference>
<dbReference type="PIRSF" id="PIRSF000894">
    <property type="entry name" value="Acid_phosphatase"/>
    <property type="match status" value="1"/>
</dbReference>
<evidence type="ECO:0000313" key="5">
    <source>
        <dbReference type="Proteomes" id="UP001497383"/>
    </source>
</evidence>
<dbReference type="EMBL" id="OZ022407">
    <property type="protein sequence ID" value="CAK9438853.1"/>
    <property type="molecule type" value="Genomic_DNA"/>
</dbReference>
<proteinExistence type="inferred from homology"/>
<evidence type="ECO:0000256" key="1">
    <source>
        <dbReference type="ARBA" id="ARBA00005375"/>
    </source>
</evidence>
<gene>
    <name evidence="4" type="ORF">LODBEIA_P30770</name>
</gene>
<keyword evidence="5" id="KW-1185">Reference proteome</keyword>
<dbReference type="InterPro" id="IPR033379">
    <property type="entry name" value="Acid_Pase_AS"/>
</dbReference>
<dbReference type="Gene3D" id="3.40.50.1240">
    <property type="entry name" value="Phosphoglycerate mutase-like"/>
    <property type="match status" value="1"/>
</dbReference>
<accession>A0ABP0ZMG9</accession>
<organism evidence="4 5">
    <name type="scientific">Lodderomyces beijingensis</name>
    <dbReference type="NCBI Taxonomy" id="1775926"/>
    <lineage>
        <taxon>Eukaryota</taxon>
        <taxon>Fungi</taxon>
        <taxon>Dikarya</taxon>
        <taxon>Ascomycota</taxon>
        <taxon>Saccharomycotina</taxon>
        <taxon>Pichiomycetes</taxon>
        <taxon>Debaryomycetaceae</taxon>
        <taxon>Candida/Lodderomyces clade</taxon>
        <taxon>Lodderomyces</taxon>
    </lineage>
</organism>
<dbReference type="InterPro" id="IPR000560">
    <property type="entry name" value="His_Pase_clade-2"/>
</dbReference>
<name>A0ABP0ZMG9_9ASCO</name>
<dbReference type="GeneID" id="92208273"/>
<dbReference type="CDD" id="cd07061">
    <property type="entry name" value="HP_HAP_like"/>
    <property type="match status" value="1"/>
</dbReference>
<sequence length="462" mass="52058">MVALSKLLYHGLLLAPQRIFEDVASPQQASVEQFNVINFLGGSAPYKQRSGVGISTDVPETCSVEQVQMISRHGERYPSKGDGVAFRKVLDKFQQYGKNFKGDLSFLNTYEYFVSDDELYEKETSPQNSEGPYAGTSDALRHGAYFRARYKDLFANANATLPVFTTNSGRVYQTAQYFARGALGEEYSEDKVEYVVVDESEKMGANSLTPRYACNTNLDKSSDANSELVDSYDTTYLQDILDRWTKDNPGLNLTKSEVSSLFLWSAFEINVRGWSPFTELFTNEEYIKSGYRTDFGNYYQIGPGNNMSTTVGSAMVAASLKLLQGSSDHKTWLMFTHDTDMEIYFSSMGLIELETALPAHVVLPNPYNAAEMFPQGGRTYMEKLQCGGQQYVRFIMNDAVVPYPKCTSGVGFSCPLEEFVETVSRRMAEVSYRDQCNSSVPTELSFFWDYHEVRYDAPLIDQ</sequence>
<evidence type="ECO:0008006" key="6">
    <source>
        <dbReference type="Google" id="ProtNLM"/>
    </source>
</evidence>